<keyword evidence="1 3" id="KW-0820">tRNA-binding</keyword>
<dbReference type="InterPro" id="IPR002547">
    <property type="entry name" value="tRNA-bd_dom"/>
</dbReference>
<evidence type="ECO:0000256" key="2">
    <source>
        <dbReference type="ARBA" id="ARBA00022884"/>
    </source>
</evidence>
<accession>A0AAW1P7T5</accession>
<keyword evidence="5" id="KW-0472">Membrane</keyword>
<keyword evidence="5" id="KW-0812">Transmembrane</keyword>
<gene>
    <name evidence="7" type="ORF">WJX73_003786</name>
</gene>
<evidence type="ECO:0000256" key="5">
    <source>
        <dbReference type="SAM" id="Phobius"/>
    </source>
</evidence>
<dbReference type="EMBL" id="JALJOQ010000039">
    <property type="protein sequence ID" value="KAK9806005.1"/>
    <property type="molecule type" value="Genomic_DNA"/>
</dbReference>
<dbReference type="InterPro" id="IPR051270">
    <property type="entry name" value="Tyrosine-tRNA_ligase_regulator"/>
</dbReference>
<dbReference type="Gene3D" id="2.40.50.140">
    <property type="entry name" value="Nucleic acid-binding proteins"/>
    <property type="match status" value="2"/>
</dbReference>
<keyword evidence="5" id="KW-1133">Transmembrane helix</keyword>
<feature type="transmembrane region" description="Helical" evidence="5">
    <location>
        <begin position="316"/>
        <end position="337"/>
    </location>
</feature>
<evidence type="ECO:0000256" key="4">
    <source>
        <dbReference type="SAM" id="MobiDB-lite"/>
    </source>
</evidence>
<dbReference type="InterPro" id="IPR012340">
    <property type="entry name" value="NA-bd_OB-fold"/>
</dbReference>
<evidence type="ECO:0000259" key="6">
    <source>
        <dbReference type="PROSITE" id="PS50886"/>
    </source>
</evidence>
<name>A0AAW1P7T5_9CHLO</name>
<keyword evidence="2 3" id="KW-0694">RNA-binding</keyword>
<reference evidence="7 8" key="1">
    <citation type="journal article" date="2024" name="Nat. Commun.">
        <title>Phylogenomics reveals the evolutionary origins of lichenization in chlorophyte algae.</title>
        <authorList>
            <person name="Puginier C."/>
            <person name="Libourel C."/>
            <person name="Otte J."/>
            <person name="Skaloud P."/>
            <person name="Haon M."/>
            <person name="Grisel S."/>
            <person name="Petersen M."/>
            <person name="Berrin J.G."/>
            <person name="Delaux P.M."/>
            <person name="Dal Grande F."/>
            <person name="Keller J."/>
        </authorList>
    </citation>
    <scope>NUCLEOTIDE SEQUENCE [LARGE SCALE GENOMIC DNA]</scope>
    <source>
        <strain evidence="7 8">SAG 2036</strain>
    </source>
</reference>
<feature type="compositionally biased region" description="Low complexity" evidence="4">
    <location>
        <begin position="41"/>
        <end position="56"/>
    </location>
</feature>
<sequence>MTHIDAAIEQIDNLLAALQANRDPETTDAGIHRHAQLPAAVAEPASAPVPTGQSSKKAGKASKQKSAEHKALAAKPEPASEDAFCKASFQVARVTSVEDNFESDKLIICQVELADGAIRQVVAGLKKHVRREDLEGSMPDGSELVHPIQPPAGSSPGEAVTVEGLQSSTPPPKTLKSELWRAVAAELKAEKGLATYKGKPFTAPAGLVTVHDSIPDGSPIRRNAHVRISVRASAGAESTGNNILGQAIKQTYGIGKAETIRWGVLKKEVVPPQQGGKAITWEQYRKQTERGRQKLREEFAEKLEVISYAERDRRRLVGIVGSVLTVAGAAFLITSHAPWTSRLWLYPVLAFSIAFIDSANQGLCTESMAGAWDPDDTGLEYMPSKELAERIQQKVIKMYIQDFGVAVVLMALICKL</sequence>
<evidence type="ECO:0000256" key="1">
    <source>
        <dbReference type="ARBA" id="ARBA00022555"/>
    </source>
</evidence>
<dbReference type="GO" id="GO:0000049">
    <property type="term" value="F:tRNA binding"/>
    <property type="evidence" value="ECO:0007669"/>
    <property type="project" value="UniProtKB-UniRule"/>
</dbReference>
<keyword evidence="8" id="KW-1185">Reference proteome</keyword>
<comment type="caution">
    <text evidence="7">The sequence shown here is derived from an EMBL/GenBank/DDBJ whole genome shotgun (WGS) entry which is preliminary data.</text>
</comment>
<feature type="domain" description="TRNA-binding" evidence="6">
    <location>
        <begin position="83"/>
        <end position="202"/>
    </location>
</feature>
<dbReference type="Pfam" id="PF01588">
    <property type="entry name" value="tRNA_bind"/>
    <property type="match status" value="1"/>
</dbReference>
<protein>
    <recommendedName>
        <fullName evidence="6">tRNA-binding domain-containing protein</fullName>
    </recommendedName>
</protein>
<evidence type="ECO:0000313" key="7">
    <source>
        <dbReference type="EMBL" id="KAK9806005.1"/>
    </source>
</evidence>
<organism evidence="7 8">
    <name type="scientific">Symbiochloris irregularis</name>
    <dbReference type="NCBI Taxonomy" id="706552"/>
    <lineage>
        <taxon>Eukaryota</taxon>
        <taxon>Viridiplantae</taxon>
        <taxon>Chlorophyta</taxon>
        <taxon>core chlorophytes</taxon>
        <taxon>Trebouxiophyceae</taxon>
        <taxon>Trebouxiales</taxon>
        <taxon>Trebouxiaceae</taxon>
        <taxon>Symbiochloris</taxon>
    </lineage>
</organism>
<feature type="region of interest" description="Disordered" evidence="4">
    <location>
        <begin position="135"/>
        <end position="174"/>
    </location>
</feature>
<proteinExistence type="predicted"/>
<dbReference type="PROSITE" id="PS50886">
    <property type="entry name" value="TRBD"/>
    <property type="match status" value="1"/>
</dbReference>
<dbReference type="PANTHER" id="PTHR11586">
    <property type="entry name" value="TRNA-AMINOACYLATION COFACTOR ARC1 FAMILY MEMBER"/>
    <property type="match status" value="1"/>
</dbReference>
<feature type="region of interest" description="Disordered" evidence="4">
    <location>
        <begin position="41"/>
        <end position="79"/>
    </location>
</feature>
<dbReference type="PANTHER" id="PTHR11586:SF37">
    <property type="entry name" value="TRNA-BINDING DOMAIN-CONTAINING PROTEIN"/>
    <property type="match status" value="1"/>
</dbReference>
<evidence type="ECO:0000256" key="3">
    <source>
        <dbReference type="PROSITE-ProRule" id="PRU00209"/>
    </source>
</evidence>
<evidence type="ECO:0000313" key="8">
    <source>
        <dbReference type="Proteomes" id="UP001465755"/>
    </source>
</evidence>
<dbReference type="SUPFAM" id="SSF50249">
    <property type="entry name" value="Nucleic acid-binding proteins"/>
    <property type="match status" value="1"/>
</dbReference>
<dbReference type="AlphaFoldDB" id="A0AAW1P7T5"/>
<dbReference type="Proteomes" id="UP001465755">
    <property type="component" value="Unassembled WGS sequence"/>
</dbReference>